<comment type="caution">
    <text evidence="2">The sequence shown here is derived from an EMBL/GenBank/DDBJ whole genome shotgun (WGS) entry which is preliminary data.</text>
</comment>
<organism evidence="2 3">
    <name type="scientific">Platanthera guangdongensis</name>
    <dbReference type="NCBI Taxonomy" id="2320717"/>
    <lineage>
        <taxon>Eukaryota</taxon>
        <taxon>Viridiplantae</taxon>
        <taxon>Streptophyta</taxon>
        <taxon>Embryophyta</taxon>
        <taxon>Tracheophyta</taxon>
        <taxon>Spermatophyta</taxon>
        <taxon>Magnoliopsida</taxon>
        <taxon>Liliopsida</taxon>
        <taxon>Asparagales</taxon>
        <taxon>Orchidaceae</taxon>
        <taxon>Orchidoideae</taxon>
        <taxon>Orchideae</taxon>
        <taxon>Orchidinae</taxon>
        <taxon>Platanthera</taxon>
    </lineage>
</organism>
<evidence type="ECO:0000256" key="1">
    <source>
        <dbReference type="SAM" id="MobiDB-lite"/>
    </source>
</evidence>
<dbReference type="Proteomes" id="UP001412067">
    <property type="component" value="Unassembled WGS sequence"/>
</dbReference>
<accession>A0ABR2M2G9</accession>
<sequence>MLPENKEEEDVDEELKKMVMVALWCMQKDPDNRKSMKKVPRSGGATNQTSGKLAGDRMPIEATNPTTWEIRALPALDADGEHRAGGEGEGGSGSGSPGVPGGTPGGGVLILRVNGA</sequence>
<proteinExistence type="predicted"/>
<feature type="region of interest" description="Disordered" evidence="1">
    <location>
        <begin position="27"/>
        <end position="108"/>
    </location>
</feature>
<evidence type="ECO:0000313" key="3">
    <source>
        <dbReference type="Proteomes" id="UP001412067"/>
    </source>
</evidence>
<gene>
    <name evidence="2" type="ORF">KSP40_PGU003325</name>
</gene>
<protein>
    <submittedName>
        <fullName evidence="2">Uncharacterized protein</fullName>
    </submittedName>
</protein>
<reference evidence="2 3" key="1">
    <citation type="journal article" date="2022" name="Nat. Plants">
        <title>Genomes of leafy and leafless Platanthera orchids illuminate the evolution of mycoheterotrophy.</title>
        <authorList>
            <person name="Li M.H."/>
            <person name="Liu K.W."/>
            <person name="Li Z."/>
            <person name="Lu H.C."/>
            <person name="Ye Q.L."/>
            <person name="Zhang D."/>
            <person name="Wang J.Y."/>
            <person name="Li Y.F."/>
            <person name="Zhong Z.M."/>
            <person name="Liu X."/>
            <person name="Yu X."/>
            <person name="Liu D.K."/>
            <person name="Tu X.D."/>
            <person name="Liu B."/>
            <person name="Hao Y."/>
            <person name="Liao X.Y."/>
            <person name="Jiang Y.T."/>
            <person name="Sun W.H."/>
            <person name="Chen J."/>
            <person name="Chen Y.Q."/>
            <person name="Ai Y."/>
            <person name="Zhai J.W."/>
            <person name="Wu S.S."/>
            <person name="Zhou Z."/>
            <person name="Hsiao Y.Y."/>
            <person name="Wu W.L."/>
            <person name="Chen Y.Y."/>
            <person name="Lin Y.F."/>
            <person name="Hsu J.L."/>
            <person name="Li C.Y."/>
            <person name="Wang Z.W."/>
            <person name="Zhao X."/>
            <person name="Zhong W.Y."/>
            <person name="Ma X.K."/>
            <person name="Ma L."/>
            <person name="Huang J."/>
            <person name="Chen G.Z."/>
            <person name="Huang M.Z."/>
            <person name="Huang L."/>
            <person name="Peng D.H."/>
            <person name="Luo Y.B."/>
            <person name="Zou S.Q."/>
            <person name="Chen S.P."/>
            <person name="Lan S."/>
            <person name="Tsai W.C."/>
            <person name="Van de Peer Y."/>
            <person name="Liu Z.J."/>
        </authorList>
    </citation>
    <scope>NUCLEOTIDE SEQUENCE [LARGE SCALE GENOMIC DNA]</scope>
    <source>
        <strain evidence="2">Lor288</strain>
    </source>
</reference>
<feature type="compositionally biased region" description="Gly residues" evidence="1">
    <location>
        <begin position="87"/>
        <end position="108"/>
    </location>
</feature>
<name>A0ABR2M2G9_9ASPA</name>
<evidence type="ECO:0000313" key="2">
    <source>
        <dbReference type="EMBL" id="KAK8958262.1"/>
    </source>
</evidence>
<dbReference type="EMBL" id="JBBWWR010000012">
    <property type="protein sequence ID" value="KAK8958262.1"/>
    <property type="molecule type" value="Genomic_DNA"/>
</dbReference>
<keyword evidence="3" id="KW-1185">Reference proteome</keyword>